<dbReference type="CDD" id="cd00093">
    <property type="entry name" value="HTH_XRE"/>
    <property type="match status" value="1"/>
</dbReference>
<dbReference type="Proteomes" id="UP000887023">
    <property type="component" value="Chromosome"/>
</dbReference>
<dbReference type="PROSITE" id="PS50943">
    <property type="entry name" value="HTH_CROC1"/>
    <property type="match status" value="1"/>
</dbReference>
<dbReference type="SMART" id="SM00530">
    <property type="entry name" value="HTH_XRE"/>
    <property type="match status" value="1"/>
</dbReference>
<name>A0ABX8SBQ1_9ACTN</name>
<organism evidence="2 3">
    <name type="scientific">Skermania pinensis</name>
    <dbReference type="NCBI Taxonomy" id="39122"/>
    <lineage>
        <taxon>Bacteria</taxon>
        <taxon>Bacillati</taxon>
        <taxon>Actinomycetota</taxon>
        <taxon>Actinomycetes</taxon>
        <taxon>Mycobacteriales</taxon>
        <taxon>Gordoniaceae</taxon>
        <taxon>Skermania</taxon>
    </lineage>
</organism>
<dbReference type="Pfam" id="PF13560">
    <property type="entry name" value="HTH_31"/>
    <property type="match status" value="1"/>
</dbReference>
<sequence>MDGIASAVREWIADTGLSPNQVSRRAGISQSTMSRILGGRVDPAAGTLNEIALACGLQLDLATRASSEPAAARAARALLEAGYPTDPDGHLTRWQERLARYAGTSDPVDLLTTAARYASPLRSPDVALFTGTAPLGQVASAGQASQGRWALSGAAGLTLPQPHDDAPITTILWAEHPREATQLLTDSTSAPPAPSDRRALAARDCAVLEVEPGSALAS</sequence>
<dbReference type="Gene3D" id="1.10.260.40">
    <property type="entry name" value="lambda repressor-like DNA-binding domains"/>
    <property type="match status" value="1"/>
</dbReference>
<dbReference type="InterPro" id="IPR010982">
    <property type="entry name" value="Lambda_DNA-bd_dom_sf"/>
</dbReference>
<dbReference type="SUPFAM" id="SSF47413">
    <property type="entry name" value="lambda repressor-like DNA-binding domains"/>
    <property type="match status" value="1"/>
</dbReference>
<evidence type="ECO:0000259" key="1">
    <source>
        <dbReference type="PROSITE" id="PS50943"/>
    </source>
</evidence>
<gene>
    <name evidence="2" type="ORF">KV203_08275</name>
</gene>
<protein>
    <submittedName>
        <fullName evidence="2">Helix-turn-helix domain-containing protein</fullName>
    </submittedName>
</protein>
<accession>A0ABX8SBQ1</accession>
<evidence type="ECO:0000313" key="3">
    <source>
        <dbReference type="Proteomes" id="UP000887023"/>
    </source>
</evidence>
<dbReference type="InterPro" id="IPR001387">
    <property type="entry name" value="Cro/C1-type_HTH"/>
</dbReference>
<evidence type="ECO:0000313" key="2">
    <source>
        <dbReference type="EMBL" id="QXQ15295.1"/>
    </source>
</evidence>
<keyword evidence="3" id="KW-1185">Reference proteome</keyword>
<dbReference type="EMBL" id="CP079105">
    <property type="protein sequence ID" value="QXQ15295.1"/>
    <property type="molecule type" value="Genomic_DNA"/>
</dbReference>
<reference evidence="2" key="1">
    <citation type="submission" date="2021-07" db="EMBL/GenBank/DDBJ databases">
        <title>Candidatus Kaistella beijingensis sp. nov. isolated from a municipal wastewater treatment plant is involved in sludge foaming.</title>
        <authorList>
            <person name="Song Y."/>
            <person name="Liu S.-J."/>
        </authorList>
    </citation>
    <scope>NUCLEOTIDE SEQUENCE</scope>
    <source>
        <strain evidence="2">DSM 43998</strain>
    </source>
</reference>
<dbReference type="RefSeq" id="WP_169797468.1">
    <property type="nucleotide sequence ID" value="NZ_CBCRUZ010000001.1"/>
</dbReference>
<feature type="domain" description="HTH cro/C1-type" evidence="1">
    <location>
        <begin position="8"/>
        <end position="62"/>
    </location>
</feature>
<proteinExistence type="predicted"/>